<sequence length="139" mass="14751">MNISIIGSGYAGLVTAVGFAGNGRKVICIDIDESKVRQINQGKSPIYEVDLDSLLSSCVNGKGNLKASSDYNEILNSDITFICVNTPSNSDGDIDLHHVIDSATEIGRVLTRVSSYHVIVVKSTVVPGTTEAVIIPTLE</sequence>
<evidence type="ECO:0000259" key="1">
    <source>
        <dbReference type="Pfam" id="PF03721"/>
    </source>
</evidence>
<gene>
    <name evidence="2" type="ORF">S06H3_49981</name>
</gene>
<dbReference type="GO" id="GO:0016628">
    <property type="term" value="F:oxidoreductase activity, acting on the CH-CH group of donors, NAD or NADP as acceptor"/>
    <property type="evidence" value="ECO:0007669"/>
    <property type="project" value="InterPro"/>
</dbReference>
<dbReference type="EMBL" id="BARV01031601">
    <property type="protein sequence ID" value="GAI39518.1"/>
    <property type="molecule type" value="Genomic_DNA"/>
</dbReference>
<dbReference type="GO" id="GO:0016616">
    <property type="term" value="F:oxidoreductase activity, acting on the CH-OH group of donors, NAD or NADP as acceptor"/>
    <property type="evidence" value="ECO:0007669"/>
    <property type="project" value="InterPro"/>
</dbReference>
<dbReference type="InterPro" id="IPR028359">
    <property type="entry name" value="UDP_ManNAc/GlcNAc_DH"/>
</dbReference>
<organism evidence="2">
    <name type="scientific">marine sediment metagenome</name>
    <dbReference type="NCBI Taxonomy" id="412755"/>
    <lineage>
        <taxon>unclassified sequences</taxon>
        <taxon>metagenomes</taxon>
        <taxon>ecological metagenomes</taxon>
    </lineage>
</organism>
<reference evidence="2" key="1">
    <citation type="journal article" date="2014" name="Front. Microbiol.">
        <title>High frequency of phylogenetically diverse reductive dehalogenase-homologous genes in deep subseafloor sedimentary metagenomes.</title>
        <authorList>
            <person name="Kawai M."/>
            <person name="Futagami T."/>
            <person name="Toyoda A."/>
            <person name="Takaki Y."/>
            <person name="Nishi S."/>
            <person name="Hori S."/>
            <person name="Arai W."/>
            <person name="Tsubouchi T."/>
            <person name="Morono Y."/>
            <person name="Uchiyama I."/>
            <person name="Ito T."/>
            <person name="Fujiyama A."/>
            <person name="Inagaki F."/>
            <person name="Takami H."/>
        </authorList>
    </citation>
    <scope>NUCLEOTIDE SEQUENCE</scope>
    <source>
        <strain evidence="2">Expedition CK06-06</strain>
    </source>
</reference>
<accession>X1N7H0</accession>
<dbReference type="GO" id="GO:0051287">
    <property type="term" value="F:NAD binding"/>
    <property type="evidence" value="ECO:0007669"/>
    <property type="project" value="InterPro"/>
</dbReference>
<dbReference type="AlphaFoldDB" id="X1N7H0"/>
<feature type="domain" description="UDP-glucose/GDP-mannose dehydrogenase N-terminal" evidence="1">
    <location>
        <begin position="1"/>
        <end position="137"/>
    </location>
</feature>
<dbReference type="InterPro" id="IPR036291">
    <property type="entry name" value="NAD(P)-bd_dom_sf"/>
</dbReference>
<feature type="non-terminal residue" evidence="2">
    <location>
        <position position="139"/>
    </location>
</feature>
<dbReference type="Gene3D" id="3.40.50.720">
    <property type="entry name" value="NAD(P)-binding Rossmann-like Domain"/>
    <property type="match status" value="1"/>
</dbReference>
<dbReference type="SUPFAM" id="SSF51735">
    <property type="entry name" value="NAD(P)-binding Rossmann-fold domains"/>
    <property type="match status" value="1"/>
</dbReference>
<comment type="caution">
    <text evidence="2">The sequence shown here is derived from an EMBL/GenBank/DDBJ whole genome shotgun (WGS) entry which is preliminary data.</text>
</comment>
<dbReference type="GO" id="GO:0000271">
    <property type="term" value="P:polysaccharide biosynthetic process"/>
    <property type="evidence" value="ECO:0007669"/>
    <property type="project" value="InterPro"/>
</dbReference>
<proteinExistence type="predicted"/>
<dbReference type="InterPro" id="IPR017476">
    <property type="entry name" value="UDP-Glc/GDP-Man"/>
</dbReference>
<dbReference type="InterPro" id="IPR001732">
    <property type="entry name" value="UDP-Glc/GDP-Man_DH_N"/>
</dbReference>
<dbReference type="PIRSF" id="PIRSF500136">
    <property type="entry name" value="UDP_ManNAc_DH"/>
    <property type="match status" value="1"/>
</dbReference>
<evidence type="ECO:0000313" key="2">
    <source>
        <dbReference type="EMBL" id="GAI39518.1"/>
    </source>
</evidence>
<dbReference type="PANTHER" id="PTHR43750:SF3">
    <property type="entry name" value="UDP-GLUCOSE 6-DEHYDROGENASE TUAD"/>
    <property type="match status" value="1"/>
</dbReference>
<protein>
    <recommendedName>
        <fullName evidence="1">UDP-glucose/GDP-mannose dehydrogenase N-terminal domain-containing protein</fullName>
    </recommendedName>
</protein>
<dbReference type="Pfam" id="PF03721">
    <property type="entry name" value="UDPG_MGDP_dh_N"/>
    <property type="match status" value="1"/>
</dbReference>
<dbReference type="PIRSF" id="PIRSF000124">
    <property type="entry name" value="UDPglc_GDPman_dh"/>
    <property type="match status" value="1"/>
</dbReference>
<name>X1N7H0_9ZZZZ</name>
<dbReference type="PANTHER" id="PTHR43750">
    <property type="entry name" value="UDP-GLUCOSE 6-DEHYDROGENASE TUAD"/>
    <property type="match status" value="1"/>
</dbReference>